<sequence>MTRAPAMPRFAAIRATLCALALLPAMLAARDAIAAPQVEVHGTVLRPDGAPVPRARITLRNGRSASVSADAQGRFTIRIALPTLARLSRDTLRLQLDAAARGWRPVYGDREPALGLSLTVTEVGGGRRLIARSNDSRLAAVAARAVATGVSLVLDEVRFTALAGERAGVPPPPILTHSATLTLEGAPGNDSTLVKPVAVRPRVDSLQRVVVERERTVRERANSERAERSRTVRPRVDSLQRVVVERERTVRERANSERAERSRRDSLERMQWREAVAAREDSLRAVWGVRRDAPRNADPALIRRLERERIDSTRTANTLKRRESARRDSLRWADFRMAKQAREDSVARLEQLRNDEADAAKAAKEAQRVAQAEARVKRNEASKAARAERVEKAKPPREEKPARVAKPRVEKPIAAPPTPVARTEPPRTEPPVADGCSCRMAGTVEIAPRMVLLEPERVVVRLAGRATPADTLEMFMGAPRAFRLAAVPCGARRLEIIRLRLDAPEARLVDGQPAEGFGCSSGTLLQPRLVIALDRPRNAIRR</sequence>
<feature type="compositionally biased region" description="Basic and acidic residues" evidence="1">
    <location>
        <begin position="374"/>
        <end position="411"/>
    </location>
</feature>
<protein>
    <recommendedName>
        <fullName evidence="5">Carboxypeptidase regulatory-like domain-containing protein</fullName>
    </recommendedName>
</protein>
<evidence type="ECO:0000256" key="2">
    <source>
        <dbReference type="SAM" id="SignalP"/>
    </source>
</evidence>
<evidence type="ECO:0000256" key="1">
    <source>
        <dbReference type="SAM" id="MobiDB-lite"/>
    </source>
</evidence>
<evidence type="ECO:0008006" key="5">
    <source>
        <dbReference type="Google" id="ProtNLM"/>
    </source>
</evidence>
<proteinExistence type="predicted"/>
<dbReference type="SUPFAM" id="SSF49464">
    <property type="entry name" value="Carboxypeptidase regulatory domain-like"/>
    <property type="match status" value="1"/>
</dbReference>
<accession>A0A849SBZ6</accession>
<feature type="chain" id="PRO_5033050674" description="Carboxypeptidase regulatory-like domain-containing protein" evidence="2">
    <location>
        <begin position="35"/>
        <end position="542"/>
    </location>
</feature>
<keyword evidence="2" id="KW-0732">Signal</keyword>
<dbReference type="AlphaFoldDB" id="A0A849SBZ6"/>
<dbReference type="EMBL" id="JABFRW010000033">
    <property type="protein sequence ID" value="NOT33198.1"/>
    <property type="molecule type" value="Genomic_DNA"/>
</dbReference>
<gene>
    <name evidence="3" type="ORF">HOP12_03410</name>
</gene>
<organism evidence="3 4">
    <name type="scientific">Eiseniibacteriota bacterium</name>
    <dbReference type="NCBI Taxonomy" id="2212470"/>
    <lineage>
        <taxon>Bacteria</taxon>
        <taxon>Candidatus Eiseniibacteriota</taxon>
    </lineage>
</organism>
<comment type="caution">
    <text evidence="3">The sequence shown here is derived from an EMBL/GenBank/DDBJ whole genome shotgun (WGS) entry which is preliminary data.</text>
</comment>
<evidence type="ECO:0000313" key="4">
    <source>
        <dbReference type="Proteomes" id="UP000580839"/>
    </source>
</evidence>
<dbReference type="InterPro" id="IPR008969">
    <property type="entry name" value="CarboxyPept-like_regulatory"/>
</dbReference>
<dbReference type="Proteomes" id="UP000580839">
    <property type="component" value="Unassembled WGS sequence"/>
</dbReference>
<feature type="region of interest" description="Disordered" evidence="1">
    <location>
        <begin position="363"/>
        <end position="434"/>
    </location>
</feature>
<feature type="signal peptide" evidence="2">
    <location>
        <begin position="1"/>
        <end position="34"/>
    </location>
</feature>
<reference evidence="3 4" key="1">
    <citation type="submission" date="2020-04" db="EMBL/GenBank/DDBJ databases">
        <title>Metagenomic profiling of ammonia- and methane-oxidizing microorganisms in a Dutch drinking water treatment plant.</title>
        <authorList>
            <person name="Poghosyan L."/>
            <person name="Leucker S."/>
        </authorList>
    </citation>
    <scope>NUCLEOTIDE SEQUENCE [LARGE SCALE GENOMIC DNA]</scope>
    <source>
        <strain evidence="3">S-RSF-IL-03</strain>
    </source>
</reference>
<evidence type="ECO:0000313" key="3">
    <source>
        <dbReference type="EMBL" id="NOT33198.1"/>
    </source>
</evidence>
<name>A0A849SBZ6_UNCEI</name>